<dbReference type="EnsemblMetazoa" id="PPA06304.1">
    <property type="protein sequence ID" value="PPA06304.1"/>
    <property type="gene ID" value="WBGene00095858"/>
</dbReference>
<accession>A0A8R1U788</accession>
<dbReference type="AlphaFoldDB" id="A0A2A6CIU9"/>
<keyword evidence="2" id="KW-1185">Reference proteome</keyword>
<name>A0A2A6CIU9_PRIPA</name>
<sequence>MSQSLAVLLFLVSSIALITAAPDREKRQVGDAMGRAVSSAVGGVANVGTQAVSAATGAFSALISAFTSLLLAPFQAVAGIG</sequence>
<reference evidence="1" key="2">
    <citation type="submission" date="2022-06" db="UniProtKB">
        <authorList>
            <consortium name="EnsemblMetazoa"/>
        </authorList>
    </citation>
    <scope>IDENTIFICATION</scope>
    <source>
        <strain evidence="1">PS312</strain>
    </source>
</reference>
<evidence type="ECO:0000313" key="1">
    <source>
        <dbReference type="EnsemblMetazoa" id="PPA06304.1"/>
    </source>
</evidence>
<reference evidence="2" key="1">
    <citation type="journal article" date="2008" name="Nat. Genet.">
        <title>The Pristionchus pacificus genome provides a unique perspective on nematode lifestyle and parasitism.</title>
        <authorList>
            <person name="Dieterich C."/>
            <person name="Clifton S.W."/>
            <person name="Schuster L.N."/>
            <person name="Chinwalla A."/>
            <person name="Delehaunty K."/>
            <person name="Dinkelacker I."/>
            <person name="Fulton L."/>
            <person name="Fulton R."/>
            <person name="Godfrey J."/>
            <person name="Minx P."/>
            <person name="Mitreva M."/>
            <person name="Roeseler W."/>
            <person name="Tian H."/>
            <person name="Witte H."/>
            <person name="Yang S.P."/>
            <person name="Wilson R.K."/>
            <person name="Sommer R.J."/>
        </authorList>
    </citation>
    <scope>NUCLEOTIDE SEQUENCE [LARGE SCALE GENOMIC DNA]</scope>
    <source>
        <strain evidence="2">PS312</strain>
    </source>
</reference>
<dbReference type="Proteomes" id="UP000005239">
    <property type="component" value="Unassembled WGS sequence"/>
</dbReference>
<gene>
    <name evidence="1" type="primary">WBGene00095858</name>
</gene>
<organism evidence="1 2">
    <name type="scientific">Pristionchus pacificus</name>
    <name type="common">Parasitic nematode worm</name>
    <dbReference type="NCBI Taxonomy" id="54126"/>
    <lineage>
        <taxon>Eukaryota</taxon>
        <taxon>Metazoa</taxon>
        <taxon>Ecdysozoa</taxon>
        <taxon>Nematoda</taxon>
        <taxon>Chromadorea</taxon>
        <taxon>Rhabditida</taxon>
        <taxon>Rhabditina</taxon>
        <taxon>Diplogasteromorpha</taxon>
        <taxon>Diplogasteroidea</taxon>
        <taxon>Neodiplogasteridae</taxon>
        <taxon>Pristionchus</taxon>
    </lineage>
</organism>
<protein>
    <submittedName>
        <fullName evidence="1">Uncharacterized protein</fullName>
    </submittedName>
</protein>
<proteinExistence type="predicted"/>
<accession>A0A2A6CIU9</accession>
<evidence type="ECO:0000313" key="2">
    <source>
        <dbReference type="Proteomes" id="UP000005239"/>
    </source>
</evidence>